<dbReference type="InterPro" id="IPR023091">
    <property type="entry name" value="MetalPrtase_cat_dom_sf_prd"/>
</dbReference>
<accession>A0AA35RV18</accession>
<dbReference type="AlphaFoldDB" id="A0AA35RV18"/>
<evidence type="ECO:0000313" key="10">
    <source>
        <dbReference type="Proteomes" id="UP001174909"/>
    </source>
</evidence>
<evidence type="ECO:0000256" key="2">
    <source>
        <dbReference type="ARBA" id="ARBA00010875"/>
    </source>
</evidence>
<evidence type="ECO:0000256" key="7">
    <source>
        <dbReference type="ARBA" id="ARBA00022833"/>
    </source>
</evidence>
<reference evidence="9" key="1">
    <citation type="submission" date="2023-03" db="EMBL/GenBank/DDBJ databases">
        <authorList>
            <person name="Steffen K."/>
            <person name="Cardenas P."/>
        </authorList>
    </citation>
    <scope>NUCLEOTIDE SEQUENCE</scope>
</reference>
<dbReference type="EMBL" id="CASHTH010001687">
    <property type="protein sequence ID" value="CAI8018270.1"/>
    <property type="molecule type" value="Genomic_DNA"/>
</dbReference>
<dbReference type="PROSITE" id="PS01306">
    <property type="entry name" value="UPF0054"/>
    <property type="match status" value="1"/>
</dbReference>
<dbReference type="InterPro" id="IPR020549">
    <property type="entry name" value="YbeY_CS"/>
</dbReference>
<dbReference type="Proteomes" id="UP001174909">
    <property type="component" value="Unassembled WGS sequence"/>
</dbReference>
<dbReference type="SUPFAM" id="SSF55486">
    <property type="entry name" value="Metalloproteases ('zincins'), catalytic domain"/>
    <property type="match status" value="1"/>
</dbReference>
<dbReference type="HAMAP" id="MF_00009">
    <property type="entry name" value="Endoribonucl_YbeY"/>
    <property type="match status" value="1"/>
</dbReference>
<gene>
    <name evidence="9" type="ORF">GBAR_LOCUS11064</name>
</gene>
<organism evidence="9 10">
    <name type="scientific">Geodia barretti</name>
    <name type="common">Barrett's horny sponge</name>
    <dbReference type="NCBI Taxonomy" id="519541"/>
    <lineage>
        <taxon>Eukaryota</taxon>
        <taxon>Metazoa</taxon>
        <taxon>Porifera</taxon>
        <taxon>Demospongiae</taxon>
        <taxon>Heteroscleromorpha</taxon>
        <taxon>Tetractinellida</taxon>
        <taxon>Astrophorina</taxon>
        <taxon>Geodiidae</taxon>
        <taxon>Geodia</taxon>
    </lineage>
</organism>
<dbReference type="GO" id="GO:0046872">
    <property type="term" value="F:metal ion binding"/>
    <property type="evidence" value="ECO:0007669"/>
    <property type="project" value="UniProtKB-KW"/>
</dbReference>
<keyword evidence="4" id="KW-0479">Metal-binding</keyword>
<dbReference type="Pfam" id="PF02130">
    <property type="entry name" value="YbeY"/>
    <property type="match status" value="1"/>
</dbReference>
<keyword evidence="5" id="KW-0255">Endonuclease</keyword>
<name>A0AA35RV18_GEOBA</name>
<keyword evidence="6" id="KW-0378">Hydrolase</keyword>
<keyword evidence="7" id="KW-0862">Zinc</keyword>
<sequence length="175" mass="18973">MLLPNIVVTVQLDVPEDAGHGEDDEWFAAAVRHGLAGTLPADARGEIGLLLTDDETVRQLNREYRGVDRTTDVLSFSFEHWGHWEGDEEAPTSGDETPDEPPPLGEIVVSVPQAARQAESQGVPLRQELALLIVHGALHLLGHDHYEDGELETMQALERSALSGIFPDATGQAGQ</sequence>
<dbReference type="NCBIfam" id="TIGR00043">
    <property type="entry name" value="rRNA maturation RNase YbeY"/>
    <property type="match status" value="1"/>
</dbReference>
<dbReference type="InterPro" id="IPR002036">
    <property type="entry name" value="YbeY"/>
</dbReference>
<dbReference type="GO" id="GO:0004519">
    <property type="term" value="F:endonuclease activity"/>
    <property type="evidence" value="ECO:0007669"/>
    <property type="project" value="UniProtKB-KW"/>
</dbReference>
<keyword evidence="3" id="KW-0540">Nuclease</keyword>
<evidence type="ECO:0000256" key="5">
    <source>
        <dbReference type="ARBA" id="ARBA00022759"/>
    </source>
</evidence>
<dbReference type="GO" id="GO:0006364">
    <property type="term" value="P:rRNA processing"/>
    <property type="evidence" value="ECO:0007669"/>
    <property type="project" value="InterPro"/>
</dbReference>
<evidence type="ECO:0000256" key="3">
    <source>
        <dbReference type="ARBA" id="ARBA00022722"/>
    </source>
</evidence>
<dbReference type="PANTHER" id="PTHR46986:SF1">
    <property type="entry name" value="ENDORIBONUCLEASE YBEY, CHLOROPLASTIC"/>
    <property type="match status" value="1"/>
</dbReference>
<dbReference type="Gene3D" id="3.40.390.30">
    <property type="entry name" value="Metalloproteases ('zincins'), catalytic domain"/>
    <property type="match status" value="1"/>
</dbReference>
<comment type="caution">
    <text evidence="9">The sequence shown here is derived from an EMBL/GenBank/DDBJ whole genome shotgun (WGS) entry which is preliminary data.</text>
</comment>
<keyword evidence="10" id="KW-1185">Reference proteome</keyword>
<proteinExistence type="inferred from homology"/>
<evidence type="ECO:0000313" key="9">
    <source>
        <dbReference type="EMBL" id="CAI8018270.1"/>
    </source>
</evidence>
<comment type="similarity">
    <text evidence="2">Belongs to the endoribonuclease YbeY family.</text>
</comment>
<evidence type="ECO:0000256" key="8">
    <source>
        <dbReference type="SAM" id="MobiDB-lite"/>
    </source>
</evidence>
<feature type="region of interest" description="Disordered" evidence="8">
    <location>
        <begin position="84"/>
        <end position="104"/>
    </location>
</feature>
<evidence type="ECO:0000256" key="1">
    <source>
        <dbReference type="ARBA" id="ARBA00001947"/>
    </source>
</evidence>
<dbReference type="GO" id="GO:0004222">
    <property type="term" value="F:metalloendopeptidase activity"/>
    <property type="evidence" value="ECO:0007669"/>
    <property type="project" value="InterPro"/>
</dbReference>
<dbReference type="PANTHER" id="PTHR46986">
    <property type="entry name" value="ENDORIBONUCLEASE YBEY, CHLOROPLASTIC"/>
    <property type="match status" value="1"/>
</dbReference>
<evidence type="ECO:0000256" key="4">
    <source>
        <dbReference type="ARBA" id="ARBA00022723"/>
    </source>
</evidence>
<comment type="cofactor">
    <cofactor evidence="1">
        <name>Zn(2+)</name>
        <dbReference type="ChEBI" id="CHEBI:29105"/>
    </cofactor>
</comment>
<protein>
    <submittedName>
        <fullName evidence="9">Endoribonuclease YbeY</fullName>
    </submittedName>
</protein>
<evidence type="ECO:0000256" key="6">
    <source>
        <dbReference type="ARBA" id="ARBA00022801"/>
    </source>
</evidence>